<organism evidence="2 5">
    <name type="scientific">Trichinella pseudospiralis</name>
    <name type="common">Parasitic roundworm</name>
    <dbReference type="NCBI Taxonomy" id="6337"/>
    <lineage>
        <taxon>Eukaryota</taxon>
        <taxon>Metazoa</taxon>
        <taxon>Ecdysozoa</taxon>
        <taxon>Nematoda</taxon>
        <taxon>Enoplea</taxon>
        <taxon>Dorylaimia</taxon>
        <taxon>Trichinellida</taxon>
        <taxon>Trichinellidae</taxon>
        <taxon>Trichinella</taxon>
    </lineage>
</organism>
<evidence type="ECO:0000313" key="4">
    <source>
        <dbReference type="EMBL" id="KRZ46070.1"/>
    </source>
</evidence>
<dbReference type="Proteomes" id="UP000054826">
    <property type="component" value="Unassembled WGS sequence"/>
</dbReference>
<gene>
    <name evidence="2" type="ORF">T4A_10054</name>
    <name evidence="3" type="ORF">T4B_7117</name>
    <name evidence="4" type="ORF">T4C_829</name>
    <name evidence="1" type="ORF">T4E_8136</name>
</gene>
<dbReference type="Proteomes" id="UP000054805">
    <property type="component" value="Unassembled WGS sequence"/>
</dbReference>
<protein>
    <submittedName>
        <fullName evidence="2">Uncharacterized protein</fullName>
    </submittedName>
</protein>
<proteinExistence type="predicted"/>
<dbReference type="Proteomes" id="UP000054815">
    <property type="component" value="Unassembled WGS sequence"/>
</dbReference>
<keyword evidence="6" id="KW-1185">Reference proteome</keyword>
<comment type="caution">
    <text evidence="2">The sequence shown here is derived from an EMBL/GenBank/DDBJ whole genome shotgun (WGS) entry which is preliminary data.</text>
</comment>
<accession>A0A0V1EXW8</accession>
<evidence type="ECO:0000313" key="3">
    <source>
        <dbReference type="EMBL" id="KRZ32898.1"/>
    </source>
</evidence>
<dbReference type="EMBL" id="JYDV01000001">
    <property type="protein sequence ID" value="KRZ46070.1"/>
    <property type="molecule type" value="Genomic_DNA"/>
</dbReference>
<dbReference type="Proteomes" id="UP000054632">
    <property type="component" value="Unassembled WGS sequence"/>
</dbReference>
<evidence type="ECO:0000313" key="6">
    <source>
        <dbReference type="Proteomes" id="UP000054805"/>
    </source>
</evidence>
<dbReference type="EMBL" id="JYDU01000272">
    <property type="protein sequence ID" value="KRX87665.1"/>
    <property type="molecule type" value="Genomic_DNA"/>
</dbReference>
<evidence type="ECO:0000313" key="1">
    <source>
        <dbReference type="EMBL" id="KRX87665.1"/>
    </source>
</evidence>
<dbReference type="EMBL" id="JYDR01000003">
    <property type="protein sequence ID" value="KRY78624.1"/>
    <property type="molecule type" value="Genomic_DNA"/>
</dbReference>
<evidence type="ECO:0000313" key="5">
    <source>
        <dbReference type="Proteomes" id="UP000054632"/>
    </source>
</evidence>
<dbReference type="EMBL" id="JYDS01000013">
    <property type="protein sequence ID" value="KRZ32898.1"/>
    <property type="molecule type" value="Genomic_DNA"/>
</dbReference>
<reference evidence="5 6" key="1">
    <citation type="submission" date="2015-01" db="EMBL/GenBank/DDBJ databases">
        <title>Evolution of Trichinella species and genotypes.</title>
        <authorList>
            <person name="Korhonen P.K."/>
            <person name="Edoardo P."/>
            <person name="Giuseppe L.R."/>
            <person name="Gasser R.B."/>
        </authorList>
    </citation>
    <scope>NUCLEOTIDE SEQUENCE [LARGE SCALE GENOMIC DNA]</scope>
    <source>
        <strain evidence="2">ISS13</strain>
        <strain evidence="1">ISS141</strain>
        <strain evidence="4">ISS176</strain>
        <strain evidence="3">ISS588</strain>
    </source>
</reference>
<dbReference type="AlphaFoldDB" id="A0A0V1EXW8"/>
<sequence length="74" mass="8364">MKGGGSFHARAFRSLMQFCSLSSHQKSNNTIFELPVKNPFVLSYRRLFLGLVVPMSCSVTICPKYNKTIFMENG</sequence>
<evidence type="ECO:0000313" key="2">
    <source>
        <dbReference type="EMBL" id="KRY78624.1"/>
    </source>
</evidence>
<name>A0A0V1EXW8_TRIPS</name>